<keyword evidence="5" id="KW-1185">Reference proteome</keyword>
<dbReference type="InterPro" id="IPR011001">
    <property type="entry name" value="Saposin-like"/>
</dbReference>
<keyword evidence="1" id="KW-1015">Disulfide bond</keyword>
<dbReference type="OrthoDB" id="69496at2759"/>
<reference evidence="4 5" key="1">
    <citation type="journal article" date="2018" name="Genome Biol. Evol.">
        <title>Multiple Roots of Fruiting Body Formation in Amoebozoa.</title>
        <authorList>
            <person name="Hillmann F."/>
            <person name="Forbes G."/>
            <person name="Novohradska S."/>
            <person name="Ferling I."/>
            <person name="Riege K."/>
            <person name="Groth M."/>
            <person name="Westermann M."/>
            <person name="Marz M."/>
            <person name="Spaller T."/>
            <person name="Winckler T."/>
            <person name="Schaap P."/>
            <person name="Glockner G."/>
        </authorList>
    </citation>
    <scope>NUCLEOTIDE SEQUENCE [LARGE SCALE GENOMIC DNA]</scope>
    <source>
        <strain evidence="4 5">Jena</strain>
    </source>
</reference>
<evidence type="ECO:0000313" key="5">
    <source>
        <dbReference type="Proteomes" id="UP000241769"/>
    </source>
</evidence>
<protein>
    <submittedName>
        <fullName evidence="4">Saposin A</fullName>
    </submittedName>
</protein>
<comment type="caution">
    <text evidence="4">The sequence shown here is derived from an EMBL/GenBank/DDBJ whole genome shotgun (WGS) entry which is preliminary data.</text>
</comment>
<dbReference type="Gene3D" id="1.10.225.10">
    <property type="entry name" value="Saposin-like"/>
    <property type="match status" value="1"/>
</dbReference>
<name>A0A2P6MT94_9EUKA</name>
<feature type="chain" id="PRO_5015111755" evidence="2">
    <location>
        <begin position="19"/>
        <end position="137"/>
    </location>
</feature>
<sequence length="137" mass="14645">MNSRIAVFLCLVLAVVSAQGITQTVTEQPPTNGQPPNFLLCTTCKSVIGFAEALEATGLGGNITELIINACNFAPASEYEKCVKLIGGDIDKIVKPIQEQRPPLEICQGIKLCGTETATATATAAPLRRPFFRPRKN</sequence>
<accession>A0A2P6MT94</accession>
<dbReference type="AlphaFoldDB" id="A0A2P6MT94"/>
<dbReference type="EMBL" id="MDYQ01000431">
    <property type="protein sequence ID" value="PRP74907.1"/>
    <property type="molecule type" value="Genomic_DNA"/>
</dbReference>
<dbReference type="InterPro" id="IPR008139">
    <property type="entry name" value="SaposinB_dom"/>
</dbReference>
<proteinExistence type="predicted"/>
<gene>
    <name evidence="4" type="ORF">PROFUN_16094</name>
</gene>
<keyword evidence="2" id="KW-0732">Signal</keyword>
<dbReference type="Proteomes" id="UP000241769">
    <property type="component" value="Unassembled WGS sequence"/>
</dbReference>
<feature type="signal peptide" evidence="2">
    <location>
        <begin position="1"/>
        <end position="18"/>
    </location>
</feature>
<organism evidence="4 5">
    <name type="scientific">Planoprotostelium fungivorum</name>
    <dbReference type="NCBI Taxonomy" id="1890364"/>
    <lineage>
        <taxon>Eukaryota</taxon>
        <taxon>Amoebozoa</taxon>
        <taxon>Evosea</taxon>
        <taxon>Variosea</taxon>
        <taxon>Cavosteliida</taxon>
        <taxon>Cavosteliaceae</taxon>
        <taxon>Planoprotostelium</taxon>
    </lineage>
</organism>
<evidence type="ECO:0000259" key="3">
    <source>
        <dbReference type="PROSITE" id="PS50015"/>
    </source>
</evidence>
<dbReference type="SUPFAM" id="SSF47862">
    <property type="entry name" value="Saposin"/>
    <property type="match status" value="1"/>
</dbReference>
<evidence type="ECO:0000313" key="4">
    <source>
        <dbReference type="EMBL" id="PRP74907.1"/>
    </source>
</evidence>
<feature type="domain" description="Saposin B-type" evidence="3">
    <location>
        <begin position="37"/>
        <end position="117"/>
    </location>
</feature>
<dbReference type="InParanoid" id="A0A2P6MT94"/>
<dbReference type="SMART" id="SM00741">
    <property type="entry name" value="SapB"/>
    <property type="match status" value="1"/>
</dbReference>
<evidence type="ECO:0000256" key="2">
    <source>
        <dbReference type="SAM" id="SignalP"/>
    </source>
</evidence>
<evidence type="ECO:0000256" key="1">
    <source>
        <dbReference type="ARBA" id="ARBA00023157"/>
    </source>
</evidence>
<dbReference type="PROSITE" id="PS50015">
    <property type="entry name" value="SAP_B"/>
    <property type="match status" value="1"/>
</dbReference>